<evidence type="ECO:0000259" key="1">
    <source>
        <dbReference type="PROSITE" id="PS50927"/>
    </source>
</evidence>
<name>A0ABX3YMX8_9ACTN</name>
<dbReference type="InterPro" id="IPR036426">
    <property type="entry name" value="Bulb-type_lectin_dom_sf"/>
</dbReference>
<evidence type="ECO:0000313" key="3">
    <source>
        <dbReference type="Proteomes" id="UP000194266"/>
    </source>
</evidence>
<dbReference type="InterPro" id="IPR001480">
    <property type="entry name" value="Bulb-type_lectin_dom"/>
</dbReference>
<keyword evidence="3" id="KW-1185">Reference proteome</keyword>
<comment type="caution">
    <text evidence="2">The sequence shown here is derived from an EMBL/GenBank/DDBJ whole genome shotgun (WGS) entry which is preliminary data.</text>
</comment>
<feature type="domain" description="Bulb-type lectin" evidence="1">
    <location>
        <begin position="1"/>
        <end position="71"/>
    </location>
</feature>
<gene>
    <name evidence="2" type="ORF">OQI_06025</name>
</gene>
<protein>
    <recommendedName>
        <fullName evidence="1">Bulb-type lectin domain-containing protein</fullName>
    </recommendedName>
</protein>
<evidence type="ECO:0000313" key="2">
    <source>
        <dbReference type="EMBL" id="OSZ61269.1"/>
    </source>
</evidence>
<proteinExistence type="predicted"/>
<dbReference type="Proteomes" id="UP000194266">
    <property type="component" value="Unassembled WGS sequence"/>
</dbReference>
<reference evidence="2 3" key="1">
    <citation type="submission" date="2016-12" db="EMBL/GenBank/DDBJ databases">
        <title>Genome Mining:The Detection of Biosynthetic Gene Clusters to Aid in the Expression of Curamycin A produced by Streptomyces sp. strain CZA14.</title>
        <authorList>
            <person name="Durrell K.A."/>
            <person name="Kirby B.M."/>
            <person name="Khan W."/>
            <person name="Mthethwa T."/>
            <person name="Le Roes-Hill M."/>
        </authorList>
    </citation>
    <scope>NUCLEOTIDE SEQUENCE [LARGE SCALE GENOMIC DNA]</scope>
    <source>
        <strain evidence="2 3">CZA14</strain>
    </source>
</reference>
<dbReference type="EMBL" id="MRYD01000019">
    <property type="protein sequence ID" value="OSZ61269.1"/>
    <property type="molecule type" value="Genomic_DNA"/>
</dbReference>
<accession>A0ABX3YMX8</accession>
<organism evidence="2 3">
    <name type="scientific">Streptomyces pharetrae CZA14</name>
    <dbReference type="NCBI Taxonomy" id="1144883"/>
    <lineage>
        <taxon>Bacteria</taxon>
        <taxon>Bacillati</taxon>
        <taxon>Actinomycetota</taxon>
        <taxon>Actinomycetes</taxon>
        <taxon>Kitasatosporales</taxon>
        <taxon>Streptomycetaceae</taxon>
        <taxon>Streptomyces</taxon>
    </lineage>
</organism>
<dbReference type="PROSITE" id="PS50927">
    <property type="entry name" value="BULB_LECTIN"/>
    <property type="match status" value="1"/>
</dbReference>
<dbReference type="SUPFAM" id="SSF51110">
    <property type="entry name" value="alpha-D-mannose-specific plant lectins"/>
    <property type="match status" value="1"/>
</dbReference>
<sequence length="103" mass="11214">MHKGDYLHRSMSGYAVELIMQSDGNLVLKATNGHVCWATGTNPGGYKAVYQNDGNFVIYNSSGRALWASNTVGASWETGQTVSINAQGTLYVGYKKISTCSWR</sequence>
<dbReference type="Gene3D" id="2.90.10.10">
    <property type="entry name" value="Bulb-type lectin domain"/>
    <property type="match status" value="2"/>
</dbReference>